<name>A0A1G8BC20_9FLAO</name>
<proteinExistence type="predicted"/>
<protein>
    <submittedName>
        <fullName evidence="1">Uncharacterized protein</fullName>
    </submittedName>
</protein>
<gene>
    <name evidence="1" type="ORF">SAMN04489796_102288</name>
</gene>
<organism evidence="1 2">
    <name type="scientific">Winogradskyella thalassocola</name>
    <dbReference type="NCBI Taxonomy" id="262004"/>
    <lineage>
        <taxon>Bacteria</taxon>
        <taxon>Pseudomonadati</taxon>
        <taxon>Bacteroidota</taxon>
        <taxon>Flavobacteriia</taxon>
        <taxon>Flavobacteriales</taxon>
        <taxon>Flavobacteriaceae</taxon>
        <taxon>Winogradskyella</taxon>
    </lineage>
</organism>
<keyword evidence="2" id="KW-1185">Reference proteome</keyword>
<dbReference type="RefSeq" id="WP_092467159.1">
    <property type="nucleotide sequence ID" value="NZ_FNCZ01000002.1"/>
</dbReference>
<evidence type="ECO:0000313" key="2">
    <source>
        <dbReference type="Proteomes" id="UP000199492"/>
    </source>
</evidence>
<sequence length="135" mass="15947">MNATISNPKADLLLGAGLNVLHFESGEWIETLKLWKDEVRFFENLLKRKEPIDKDKQEFSVMLKTLDKIHNNLFNDFEEEIMAHERVLSQLELSKTGLSDGEYRDVHRRLSARMETFKKDFTQFKSIVFNYAKHL</sequence>
<dbReference type="OrthoDB" id="1202200at2"/>
<evidence type="ECO:0000313" key="1">
    <source>
        <dbReference type="EMBL" id="SDH30756.1"/>
    </source>
</evidence>
<dbReference type="AlphaFoldDB" id="A0A1G8BC20"/>
<accession>A0A1G8BC20</accession>
<dbReference type="EMBL" id="FNCZ01000002">
    <property type="protein sequence ID" value="SDH30756.1"/>
    <property type="molecule type" value="Genomic_DNA"/>
</dbReference>
<reference evidence="2" key="1">
    <citation type="submission" date="2016-10" db="EMBL/GenBank/DDBJ databases">
        <authorList>
            <person name="Varghese N."/>
            <person name="Submissions S."/>
        </authorList>
    </citation>
    <scope>NUCLEOTIDE SEQUENCE [LARGE SCALE GENOMIC DNA]</scope>
    <source>
        <strain evidence="2">DSM 15363</strain>
    </source>
</reference>
<dbReference type="Proteomes" id="UP000199492">
    <property type="component" value="Unassembled WGS sequence"/>
</dbReference>
<dbReference type="STRING" id="262004.SAMN04489796_102288"/>